<organism evidence="1 2">
    <name type="scientific">Vibrio astriarenae</name>
    <dbReference type="NCBI Taxonomy" id="1481923"/>
    <lineage>
        <taxon>Bacteria</taxon>
        <taxon>Pseudomonadati</taxon>
        <taxon>Pseudomonadota</taxon>
        <taxon>Gammaproteobacteria</taxon>
        <taxon>Vibrionales</taxon>
        <taxon>Vibrionaceae</taxon>
        <taxon>Vibrio</taxon>
    </lineage>
</organism>
<name>A0A7Z2YFQ1_9VIBR</name>
<proteinExistence type="predicted"/>
<dbReference type="KEGG" id="vas:GT360_19550"/>
<gene>
    <name evidence="1" type="ORF">GT360_19550</name>
</gene>
<dbReference type="AlphaFoldDB" id="A0A7Z2YFQ1"/>
<reference evidence="1 2" key="1">
    <citation type="submission" date="2020-01" db="EMBL/GenBank/DDBJ databases">
        <title>Whole genome and functional gene identification of agarase of Vibrio HN897.</title>
        <authorList>
            <person name="Liu Y."/>
            <person name="Zhao Z."/>
        </authorList>
    </citation>
    <scope>NUCLEOTIDE SEQUENCE [LARGE SCALE GENOMIC DNA]</scope>
    <source>
        <strain evidence="1 2">HN897</strain>
    </source>
</reference>
<dbReference type="Proteomes" id="UP000464262">
    <property type="component" value="Chromosome 2"/>
</dbReference>
<evidence type="ECO:0000313" key="2">
    <source>
        <dbReference type="Proteomes" id="UP000464262"/>
    </source>
</evidence>
<sequence>MINKVVFVEAKFKPVGKINTIMVPSGEKKKGLFGGEKDIMTEERSWEQTGWSDCEIDGGKLSEDLQNAIMSLNKEGYEVISVTPVTSAKYKYDWDQQKGRRDYGGSGYGYGYGYSYTEGLTIVAKKIS</sequence>
<evidence type="ECO:0000313" key="1">
    <source>
        <dbReference type="EMBL" id="QIA65718.1"/>
    </source>
</evidence>
<keyword evidence="2" id="KW-1185">Reference proteome</keyword>
<dbReference type="RefSeq" id="WP_164650615.1">
    <property type="nucleotide sequence ID" value="NZ_CP047476.1"/>
</dbReference>
<accession>A0A7Z2YFQ1</accession>
<dbReference type="EMBL" id="CP047476">
    <property type="protein sequence ID" value="QIA65718.1"/>
    <property type="molecule type" value="Genomic_DNA"/>
</dbReference>
<protein>
    <submittedName>
        <fullName evidence="1">Uncharacterized protein</fullName>
    </submittedName>
</protein>